<evidence type="ECO:0000256" key="3">
    <source>
        <dbReference type="ARBA" id="ARBA00023163"/>
    </source>
</evidence>
<dbReference type="PRINTS" id="PR00035">
    <property type="entry name" value="HTHGNTR"/>
</dbReference>
<proteinExistence type="predicted"/>
<keyword evidence="6" id="KW-1185">Reference proteome</keyword>
<keyword evidence="1" id="KW-0805">Transcription regulation</keyword>
<evidence type="ECO:0000256" key="1">
    <source>
        <dbReference type="ARBA" id="ARBA00023015"/>
    </source>
</evidence>
<protein>
    <submittedName>
        <fullName evidence="5">GntR family transcriptional regulator</fullName>
    </submittedName>
</protein>
<evidence type="ECO:0000259" key="4">
    <source>
        <dbReference type="PROSITE" id="PS50949"/>
    </source>
</evidence>
<organism evidence="5 6">
    <name type="scientific">Pedobacter duraquae</name>
    <dbReference type="NCBI Taxonomy" id="425511"/>
    <lineage>
        <taxon>Bacteria</taxon>
        <taxon>Pseudomonadati</taxon>
        <taxon>Bacteroidota</taxon>
        <taxon>Sphingobacteriia</taxon>
        <taxon>Sphingobacteriales</taxon>
        <taxon>Sphingobacteriaceae</taxon>
        <taxon>Pedobacter</taxon>
    </lineage>
</organism>
<dbReference type="GO" id="GO:0003677">
    <property type="term" value="F:DNA binding"/>
    <property type="evidence" value="ECO:0007669"/>
    <property type="project" value="UniProtKB-KW"/>
</dbReference>
<feature type="domain" description="HTH gntR-type" evidence="4">
    <location>
        <begin position="5"/>
        <end position="73"/>
    </location>
</feature>
<dbReference type="Pfam" id="PF07729">
    <property type="entry name" value="FCD"/>
    <property type="match status" value="1"/>
</dbReference>
<dbReference type="PROSITE" id="PS50949">
    <property type="entry name" value="HTH_GNTR"/>
    <property type="match status" value="1"/>
</dbReference>
<dbReference type="AlphaFoldDB" id="A0A4V3C357"/>
<keyword evidence="3" id="KW-0804">Transcription</keyword>
<dbReference type="InterPro" id="IPR036390">
    <property type="entry name" value="WH_DNA-bd_sf"/>
</dbReference>
<keyword evidence="2" id="KW-0238">DNA-binding</keyword>
<dbReference type="SUPFAM" id="SSF46785">
    <property type="entry name" value="Winged helix' DNA-binding domain"/>
    <property type="match status" value="1"/>
</dbReference>
<dbReference type="InterPro" id="IPR036388">
    <property type="entry name" value="WH-like_DNA-bd_sf"/>
</dbReference>
<evidence type="ECO:0000313" key="6">
    <source>
        <dbReference type="Proteomes" id="UP000295499"/>
    </source>
</evidence>
<dbReference type="SMART" id="SM00895">
    <property type="entry name" value="FCD"/>
    <property type="match status" value="1"/>
</dbReference>
<dbReference type="InterPro" id="IPR011711">
    <property type="entry name" value="GntR_C"/>
</dbReference>
<dbReference type="SMART" id="SM00345">
    <property type="entry name" value="HTH_GNTR"/>
    <property type="match status" value="1"/>
</dbReference>
<accession>A0A4V3C357</accession>
<dbReference type="RefSeq" id="WP_133557566.1">
    <property type="nucleotide sequence ID" value="NZ_SNWM01000004.1"/>
</dbReference>
<reference evidence="5 6" key="1">
    <citation type="submission" date="2019-03" db="EMBL/GenBank/DDBJ databases">
        <title>Genomic Encyclopedia of Archaeal and Bacterial Type Strains, Phase II (KMG-II): from individual species to whole genera.</title>
        <authorList>
            <person name="Goeker M."/>
        </authorList>
    </citation>
    <scope>NUCLEOTIDE SEQUENCE [LARGE SCALE GENOMIC DNA]</scope>
    <source>
        <strain evidence="5 6">DSM 19034</strain>
    </source>
</reference>
<evidence type="ECO:0000313" key="5">
    <source>
        <dbReference type="EMBL" id="TDO20789.1"/>
    </source>
</evidence>
<dbReference type="EMBL" id="SNWM01000004">
    <property type="protein sequence ID" value="TDO20789.1"/>
    <property type="molecule type" value="Genomic_DNA"/>
</dbReference>
<dbReference type="InterPro" id="IPR000524">
    <property type="entry name" value="Tscrpt_reg_HTH_GntR"/>
</dbReference>
<gene>
    <name evidence="5" type="ORF">CLV32_3423</name>
</gene>
<dbReference type="Gene3D" id="1.20.120.530">
    <property type="entry name" value="GntR ligand-binding domain-like"/>
    <property type="match status" value="1"/>
</dbReference>
<dbReference type="Pfam" id="PF00392">
    <property type="entry name" value="GntR"/>
    <property type="match status" value="1"/>
</dbReference>
<dbReference type="InterPro" id="IPR008920">
    <property type="entry name" value="TF_FadR/GntR_C"/>
</dbReference>
<dbReference type="PANTHER" id="PTHR43537">
    <property type="entry name" value="TRANSCRIPTIONAL REGULATOR, GNTR FAMILY"/>
    <property type="match status" value="1"/>
</dbReference>
<dbReference type="CDD" id="cd07377">
    <property type="entry name" value="WHTH_GntR"/>
    <property type="match status" value="1"/>
</dbReference>
<dbReference type="SUPFAM" id="SSF48008">
    <property type="entry name" value="GntR ligand-binding domain-like"/>
    <property type="match status" value="1"/>
</dbReference>
<evidence type="ECO:0000256" key="2">
    <source>
        <dbReference type="ARBA" id="ARBA00023125"/>
    </source>
</evidence>
<dbReference type="Gene3D" id="1.10.10.10">
    <property type="entry name" value="Winged helix-like DNA-binding domain superfamily/Winged helix DNA-binding domain"/>
    <property type="match status" value="1"/>
</dbReference>
<name>A0A4V3C357_9SPHI</name>
<comment type="caution">
    <text evidence="5">The sequence shown here is derived from an EMBL/GenBank/DDBJ whole genome shotgun (WGS) entry which is preliminary data.</text>
</comment>
<dbReference type="Proteomes" id="UP000295499">
    <property type="component" value="Unassembled WGS sequence"/>
</dbReference>
<dbReference type="PANTHER" id="PTHR43537:SF47">
    <property type="entry name" value="REGULATORY PROTEIN GNTR HTH"/>
    <property type="match status" value="1"/>
</dbReference>
<sequence length="216" mass="24507">METQLRLFEQIALRIRDDIKEARFKAGEKLPPEPLLMECYSVGRSTIREAIKSLTLSGILTVRQGFGTMVNDVSAEPIEHRLRRSDFGEINQVRSILEKEIVSLAVKHRTTENLESISAALKKRREAIEQESKVACANADIEFHMAIARASGNQVLADLYGSFTVVIRDFFSRREPSGVTHFAMSHYLHQSLFDSIEAKDEERATHILSQILNNNH</sequence>
<dbReference type="OrthoDB" id="9799482at2"/>
<dbReference type="GO" id="GO:0003700">
    <property type="term" value="F:DNA-binding transcription factor activity"/>
    <property type="evidence" value="ECO:0007669"/>
    <property type="project" value="InterPro"/>
</dbReference>